<name>A0A2I2KTJ1_9ACTN</name>
<sequence>MIGAAIPHRTTSGVLVSRRFPRPFRRLGALLTAAALAVGLSAAMALTAPAAQASTCANNPYQGTWKATDPNGHLIVVVIDFPDCSHWNSARVQVVSHAFLGLSKNPDYWGYASSVRWGIYGTSLTATFPFKGLTEVLYITPAQKYTGLPVVETEYFANGAPYTFPTQYLARA</sequence>
<dbReference type="AlphaFoldDB" id="A0A2I2KTJ1"/>
<feature type="chain" id="PRO_5039076275" evidence="1">
    <location>
        <begin position="51"/>
        <end position="172"/>
    </location>
</feature>
<keyword evidence="1" id="KW-0732">Signal</keyword>
<dbReference type="Proteomes" id="UP000234331">
    <property type="component" value="Unassembled WGS sequence"/>
</dbReference>
<evidence type="ECO:0000313" key="3">
    <source>
        <dbReference type="Proteomes" id="UP000234331"/>
    </source>
</evidence>
<proteinExistence type="predicted"/>
<gene>
    <name evidence="2" type="ORF">FRACA_2960002</name>
</gene>
<organism evidence="2 3">
    <name type="scientific">Frankia canadensis</name>
    <dbReference type="NCBI Taxonomy" id="1836972"/>
    <lineage>
        <taxon>Bacteria</taxon>
        <taxon>Bacillati</taxon>
        <taxon>Actinomycetota</taxon>
        <taxon>Actinomycetes</taxon>
        <taxon>Frankiales</taxon>
        <taxon>Frankiaceae</taxon>
        <taxon>Frankia</taxon>
    </lineage>
</organism>
<evidence type="ECO:0000256" key="1">
    <source>
        <dbReference type="SAM" id="SignalP"/>
    </source>
</evidence>
<reference evidence="2 3" key="1">
    <citation type="submission" date="2017-06" db="EMBL/GenBank/DDBJ databases">
        <authorList>
            <person name="Kim H.J."/>
            <person name="Triplett B.A."/>
        </authorList>
    </citation>
    <scope>NUCLEOTIDE SEQUENCE [LARGE SCALE GENOMIC DNA]</scope>
    <source>
        <strain evidence="2">FRACA_ARgP5</strain>
    </source>
</reference>
<keyword evidence="3" id="KW-1185">Reference proteome</keyword>
<feature type="signal peptide" evidence="1">
    <location>
        <begin position="1"/>
        <end position="50"/>
    </location>
</feature>
<accession>A0A2I2KTJ1</accession>
<evidence type="ECO:0000313" key="2">
    <source>
        <dbReference type="EMBL" id="SNQ48970.1"/>
    </source>
</evidence>
<dbReference type="EMBL" id="FZMO01000219">
    <property type="protein sequence ID" value="SNQ48970.1"/>
    <property type="molecule type" value="Genomic_DNA"/>
</dbReference>
<protein>
    <submittedName>
        <fullName evidence="2">Uncharacterized protein</fullName>
    </submittedName>
</protein>